<evidence type="ECO:0000313" key="1">
    <source>
        <dbReference type="EMBL" id="SFM20489.1"/>
    </source>
</evidence>
<dbReference type="RefSeq" id="WP_143077959.1">
    <property type="nucleotide sequence ID" value="NZ_FOTO01000020.1"/>
</dbReference>
<evidence type="ECO:0000313" key="2">
    <source>
        <dbReference type="Proteomes" id="UP000199581"/>
    </source>
</evidence>
<keyword evidence="2" id="KW-1185">Reference proteome</keyword>
<dbReference type="EMBL" id="FOTO01000020">
    <property type="protein sequence ID" value="SFM20489.1"/>
    <property type="molecule type" value="Genomic_DNA"/>
</dbReference>
<accession>A0A8G2C647</accession>
<comment type="caution">
    <text evidence="1">The sequence shown here is derived from an EMBL/GenBank/DDBJ whole genome shotgun (WGS) entry which is preliminary data.</text>
</comment>
<protein>
    <submittedName>
        <fullName evidence="1">Uncharacterized protein</fullName>
    </submittedName>
</protein>
<proteinExistence type="predicted"/>
<organism evidence="1 2">
    <name type="scientific">Desulfomicrobium norvegicum (strain DSM 1741 / NCIMB 8310)</name>
    <name type="common">Desulfovibrio baculatus (strain Norway 4)</name>
    <name type="synonym">Desulfovibrio desulfuricans (strain Norway 4)</name>
    <dbReference type="NCBI Taxonomy" id="52561"/>
    <lineage>
        <taxon>Bacteria</taxon>
        <taxon>Pseudomonadati</taxon>
        <taxon>Thermodesulfobacteriota</taxon>
        <taxon>Desulfovibrionia</taxon>
        <taxon>Desulfovibrionales</taxon>
        <taxon>Desulfomicrobiaceae</taxon>
        <taxon>Desulfomicrobium</taxon>
    </lineage>
</organism>
<gene>
    <name evidence="1" type="ORF">SAMN05421830_12046</name>
</gene>
<dbReference type="OrthoDB" id="9844018at2"/>
<dbReference type="Proteomes" id="UP000199581">
    <property type="component" value="Unassembled WGS sequence"/>
</dbReference>
<reference evidence="1 2" key="1">
    <citation type="submission" date="2016-10" db="EMBL/GenBank/DDBJ databases">
        <authorList>
            <person name="Varghese N."/>
            <person name="Submissions S."/>
        </authorList>
    </citation>
    <scope>NUCLEOTIDE SEQUENCE [LARGE SCALE GENOMIC DNA]</scope>
    <source>
        <strain evidence="1 2">DSM 1741</strain>
    </source>
</reference>
<dbReference type="AlphaFoldDB" id="A0A8G2C647"/>
<sequence>MKQIILILIFLTIWINDAQAEGIWSVNGYHLSNANVLHKLNTVHISGRIQGGKYADYLKIRILVSNDNGYRKWAETSLQRFSGKGELFECQFKYYKKSRNWNIEQIDIIGHAVNEQVSNIKTESENKNTYFLEQNKYEKSKQYVANTSYKQKSYPKKNNVESEISRVLFTSFNTISVVIQNKKTNKLVLMKSISPHDLVVVDFPYGEYNAKIIGNGINRMQEFSIDEEKETIRLN</sequence>
<name>A0A8G2C647_DESNO</name>